<dbReference type="EMBL" id="CAJJDM010000148">
    <property type="protein sequence ID" value="CAD8110387.1"/>
    <property type="molecule type" value="Genomic_DNA"/>
</dbReference>
<keyword evidence="2" id="KW-1185">Reference proteome</keyword>
<protein>
    <submittedName>
        <fullName evidence="1">Uncharacterized protein</fullName>
    </submittedName>
</protein>
<reference evidence="1" key="1">
    <citation type="submission" date="2021-01" db="EMBL/GenBank/DDBJ databases">
        <authorList>
            <consortium name="Genoscope - CEA"/>
            <person name="William W."/>
        </authorList>
    </citation>
    <scope>NUCLEOTIDE SEQUENCE</scope>
</reference>
<gene>
    <name evidence="1" type="ORF">PPRIM_AZ9-3.1.T1440023</name>
</gene>
<organism evidence="1 2">
    <name type="scientific">Paramecium primaurelia</name>
    <dbReference type="NCBI Taxonomy" id="5886"/>
    <lineage>
        <taxon>Eukaryota</taxon>
        <taxon>Sar</taxon>
        <taxon>Alveolata</taxon>
        <taxon>Ciliophora</taxon>
        <taxon>Intramacronucleata</taxon>
        <taxon>Oligohymenophorea</taxon>
        <taxon>Peniculida</taxon>
        <taxon>Parameciidae</taxon>
        <taxon>Paramecium</taxon>
    </lineage>
</organism>
<accession>A0A8S1Q577</accession>
<sequence>MDEIQISCLKRKKESKQKMVEAFVTFGFYRKYHNLISAIRIKSLNNQTNELFQKISYLISSSQIGRNIGIGENETKIIKNRINYQQVLKRGDYNLAL</sequence>
<comment type="caution">
    <text evidence="1">The sequence shown here is derived from an EMBL/GenBank/DDBJ whole genome shotgun (WGS) entry which is preliminary data.</text>
</comment>
<evidence type="ECO:0000313" key="2">
    <source>
        <dbReference type="Proteomes" id="UP000688137"/>
    </source>
</evidence>
<dbReference type="Proteomes" id="UP000688137">
    <property type="component" value="Unassembled WGS sequence"/>
</dbReference>
<evidence type="ECO:0000313" key="1">
    <source>
        <dbReference type="EMBL" id="CAD8110387.1"/>
    </source>
</evidence>
<dbReference type="AlphaFoldDB" id="A0A8S1Q577"/>
<proteinExistence type="predicted"/>
<name>A0A8S1Q577_PARPR</name>